<protein>
    <submittedName>
        <fullName evidence="1">Uncharacterized protein</fullName>
    </submittedName>
</protein>
<evidence type="ECO:0000313" key="1">
    <source>
        <dbReference type="EMBL" id="DAE05120.1"/>
    </source>
</evidence>
<organism evidence="1">
    <name type="scientific">Siphoviridae sp. ctvNP11</name>
    <dbReference type="NCBI Taxonomy" id="2825721"/>
    <lineage>
        <taxon>Viruses</taxon>
        <taxon>Duplodnaviria</taxon>
        <taxon>Heunggongvirae</taxon>
        <taxon>Uroviricota</taxon>
        <taxon>Caudoviricetes</taxon>
    </lineage>
</organism>
<dbReference type="EMBL" id="BK015403">
    <property type="protein sequence ID" value="DAE05120.1"/>
    <property type="molecule type" value="Genomic_DNA"/>
</dbReference>
<accession>A0A8S5PEL9</accession>
<proteinExistence type="predicted"/>
<reference evidence="1" key="1">
    <citation type="journal article" date="2021" name="Proc. Natl. Acad. Sci. U.S.A.">
        <title>A Catalog of Tens of Thousands of Viruses from Human Metagenomes Reveals Hidden Associations with Chronic Diseases.</title>
        <authorList>
            <person name="Tisza M.J."/>
            <person name="Buck C.B."/>
        </authorList>
    </citation>
    <scope>NUCLEOTIDE SEQUENCE</scope>
    <source>
        <strain evidence="1">CtvNP11</strain>
    </source>
</reference>
<name>A0A8S5PEL9_9CAUD</name>
<sequence length="96" mass="11209">MLATVVSACEKYRMIEAEEQKAQAELHKHAKSENEAVYPKEKAMYEKLAADTSTRCLMAYQWRRDFNIALQKVEPFKARMVLEQHWCGDASVHDFK</sequence>